<evidence type="ECO:0000256" key="1">
    <source>
        <dbReference type="SAM" id="MobiDB-lite"/>
    </source>
</evidence>
<feature type="compositionally biased region" description="Basic and acidic residues" evidence="1">
    <location>
        <begin position="121"/>
        <end position="136"/>
    </location>
</feature>
<name>A0A150J6S3_9EURY</name>
<organism evidence="2 3">
    <name type="scientific">Candidatus Methanofastidiosum methylothiophilum</name>
    <dbReference type="NCBI Taxonomy" id="1705564"/>
    <lineage>
        <taxon>Archaea</taxon>
        <taxon>Methanobacteriati</taxon>
        <taxon>Methanobacteriota</taxon>
        <taxon>Stenosarchaea group</taxon>
        <taxon>Candidatus Methanofastidiosia</taxon>
        <taxon>Candidatus Methanofastidiosales</taxon>
        <taxon>Candidatus Methanofastidiosaceae</taxon>
        <taxon>Candidatus Methanofastidiosum</taxon>
    </lineage>
</organism>
<protein>
    <submittedName>
        <fullName evidence="2">Uncharacterized protein</fullName>
    </submittedName>
</protein>
<evidence type="ECO:0000313" key="2">
    <source>
        <dbReference type="EMBL" id="KYC52788.1"/>
    </source>
</evidence>
<accession>A0A150J6S3</accession>
<feature type="compositionally biased region" description="Basic residues" evidence="1">
    <location>
        <begin position="137"/>
        <end position="156"/>
    </location>
</feature>
<gene>
    <name evidence="2" type="ORF">AMQ22_00579</name>
</gene>
<reference evidence="2 3" key="1">
    <citation type="journal article" date="2016" name="ISME J.">
        <title>Chasing the elusive Euryarchaeota class WSA2: genomes reveal a uniquely fastidious methyl-reducing methanogen.</title>
        <authorList>
            <person name="Nobu M.K."/>
            <person name="Narihiro T."/>
            <person name="Kuroda K."/>
            <person name="Mei R."/>
            <person name="Liu W.T."/>
        </authorList>
    </citation>
    <scope>NUCLEOTIDE SEQUENCE [LARGE SCALE GENOMIC DNA]</scope>
    <source>
        <strain evidence="2">U1lsi0528_Bin055</strain>
    </source>
</reference>
<dbReference type="EMBL" id="LNGC01000016">
    <property type="protein sequence ID" value="KYC52788.1"/>
    <property type="molecule type" value="Genomic_DNA"/>
</dbReference>
<dbReference type="Proteomes" id="UP000075398">
    <property type="component" value="Unassembled WGS sequence"/>
</dbReference>
<comment type="caution">
    <text evidence="2">The sequence shown here is derived from an EMBL/GenBank/DDBJ whole genome shotgun (WGS) entry which is preliminary data.</text>
</comment>
<evidence type="ECO:0000313" key="3">
    <source>
        <dbReference type="Proteomes" id="UP000075398"/>
    </source>
</evidence>
<sequence length="156" mass="18003">MILGIDIHMAEKDKRYAPGLTESRNGPQDFGSAKRFPKEQGEGEGVLGHTERCNKQDRKKPAHQSGLRYSKPMSSVYAMIKNPKTGKKVLRKVGNRINANQYCNPCGQPKVGKDGKKKSPKYYEYRRNRADVDRSARYKKQRTSPKRRYSTRKRKK</sequence>
<dbReference type="AlphaFoldDB" id="A0A150J6S3"/>
<feature type="region of interest" description="Disordered" evidence="1">
    <location>
        <begin position="99"/>
        <end position="156"/>
    </location>
</feature>
<proteinExistence type="predicted"/>
<feature type="region of interest" description="Disordered" evidence="1">
    <location>
        <begin position="13"/>
        <end position="70"/>
    </location>
</feature>